<keyword evidence="2" id="KW-1185">Reference proteome</keyword>
<accession>A0ABD2CEU7</accession>
<comment type="caution">
    <text evidence="1">The sequence shown here is derived from an EMBL/GenBank/DDBJ whole genome shotgun (WGS) entry which is preliminary data.</text>
</comment>
<protein>
    <submittedName>
        <fullName evidence="1">Uncharacterized protein</fullName>
    </submittedName>
</protein>
<dbReference type="Proteomes" id="UP001607303">
    <property type="component" value="Unassembled WGS sequence"/>
</dbReference>
<gene>
    <name evidence="1" type="ORF">V1477_009075</name>
</gene>
<evidence type="ECO:0000313" key="2">
    <source>
        <dbReference type="Proteomes" id="UP001607303"/>
    </source>
</evidence>
<dbReference type="EMBL" id="JAYRBN010000056">
    <property type="protein sequence ID" value="KAL2743586.1"/>
    <property type="molecule type" value="Genomic_DNA"/>
</dbReference>
<sequence length="32" mass="3669">MKILGLKETSSLHFGYAGVSLYLKSRKRRLES</sequence>
<name>A0ABD2CEU7_VESMC</name>
<reference evidence="1 2" key="1">
    <citation type="journal article" date="2024" name="Ann. Entomol. Soc. Am.">
        <title>Genomic analyses of the southern and eastern yellowjacket wasps (Hymenoptera: Vespidae) reveal evolutionary signatures of social life.</title>
        <authorList>
            <person name="Catto M.A."/>
            <person name="Caine P.B."/>
            <person name="Orr S.E."/>
            <person name="Hunt B.G."/>
            <person name="Goodisman M.A.D."/>
        </authorList>
    </citation>
    <scope>NUCLEOTIDE SEQUENCE [LARGE SCALE GENOMIC DNA]</scope>
    <source>
        <strain evidence="1">232</strain>
        <tissue evidence="1">Head and thorax</tissue>
    </source>
</reference>
<organism evidence="1 2">
    <name type="scientific">Vespula maculifrons</name>
    <name type="common">Eastern yellow jacket</name>
    <name type="synonym">Wasp</name>
    <dbReference type="NCBI Taxonomy" id="7453"/>
    <lineage>
        <taxon>Eukaryota</taxon>
        <taxon>Metazoa</taxon>
        <taxon>Ecdysozoa</taxon>
        <taxon>Arthropoda</taxon>
        <taxon>Hexapoda</taxon>
        <taxon>Insecta</taxon>
        <taxon>Pterygota</taxon>
        <taxon>Neoptera</taxon>
        <taxon>Endopterygota</taxon>
        <taxon>Hymenoptera</taxon>
        <taxon>Apocrita</taxon>
        <taxon>Aculeata</taxon>
        <taxon>Vespoidea</taxon>
        <taxon>Vespidae</taxon>
        <taxon>Vespinae</taxon>
        <taxon>Vespula</taxon>
    </lineage>
</organism>
<evidence type="ECO:0000313" key="1">
    <source>
        <dbReference type="EMBL" id="KAL2743586.1"/>
    </source>
</evidence>
<proteinExistence type="predicted"/>
<dbReference type="AlphaFoldDB" id="A0ABD2CEU7"/>